<dbReference type="Proteomes" id="UP001158067">
    <property type="component" value="Unassembled WGS sequence"/>
</dbReference>
<protein>
    <submittedName>
        <fullName evidence="1">Uncharacterized protein</fullName>
    </submittedName>
</protein>
<evidence type="ECO:0000313" key="2">
    <source>
        <dbReference type="Proteomes" id="UP001158067"/>
    </source>
</evidence>
<dbReference type="EMBL" id="FXUG01000009">
    <property type="protein sequence ID" value="SMP65952.1"/>
    <property type="molecule type" value="Genomic_DNA"/>
</dbReference>
<gene>
    <name evidence="1" type="ORF">SAMN06265222_109154</name>
</gene>
<evidence type="ECO:0000313" key="1">
    <source>
        <dbReference type="EMBL" id="SMP65952.1"/>
    </source>
</evidence>
<sequence>MENGGDLGFVAGITSCRGLSLVDGNSPGLPTPPLSRPSISIQFEKLGVAAENALLLWLSNPPAGSFLHLQSKSISMRHSTGPTWLMIFAALLCQVGCSNQVSQSETGADAPAQTDRPRLRWKQHTVGLVDAAVAQYQIAIVNFGSEDGPGKPNQEFARNETLLQQPDLQDYFLDHHVQLFRGQKSYLAPPRGLSVDDYNAGDDKATIALYSARTPYKPIIISSATKDEIIQAIEGLQEWLDYNRPKNATE</sequence>
<proteinExistence type="predicted"/>
<organism evidence="1 2">
    <name type="scientific">Neorhodopirellula lusitana</name>
    <dbReference type="NCBI Taxonomy" id="445327"/>
    <lineage>
        <taxon>Bacteria</taxon>
        <taxon>Pseudomonadati</taxon>
        <taxon>Planctomycetota</taxon>
        <taxon>Planctomycetia</taxon>
        <taxon>Pirellulales</taxon>
        <taxon>Pirellulaceae</taxon>
        <taxon>Neorhodopirellula</taxon>
    </lineage>
</organism>
<name>A0ABY1QBV1_9BACT</name>
<accession>A0ABY1QBV1</accession>
<keyword evidence="2" id="KW-1185">Reference proteome</keyword>
<reference evidence="1 2" key="1">
    <citation type="submission" date="2017-05" db="EMBL/GenBank/DDBJ databases">
        <authorList>
            <person name="Varghese N."/>
            <person name="Submissions S."/>
        </authorList>
    </citation>
    <scope>NUCLEOTIDE SEQUENCE [LARGE SCALE GENOMIC DNA]</scope>
    <source>
        <strain evidence="1 2">DSM 25457</strain>
    </source>
</reference>
<comment type="caution">
    <text evidence="1">The sequence shown here is derived from an EMBL/GenBank/DDBJ whole genome shotgun (WGS) entry which is preliminary data.</text>
</comment>